<dbReference type="Pfam" id="PF00448">
    <property type="entry name" value="SRP54"/>
    <property type="match status" value="1"/>
</dbReference>
<evidence type="ECO:0000259" key="12">
    <source>
        <dbReference type="PROSITE" id="PS00300"/>
    </source>
</evidence>
<evidence type="ECO:0000256" key="1">
    <source>
        <dbReference type="ARBA" id="ARBA00004515"/>
    </source>
</evidence>
<keyword evidence="4 11" id="KW-0547">Nucleotide-binding</keyword>
<gene>
    <name evidence="11 13" type="primary">ftsY</name>
    <name evidence="13" type="ORF">CPBP_00554</name>
</gene>
<dbReference type="GO" id="GO:0005886">
    <property type="term" value="C:plasma membrane"/>
    <property type="evidence" value="ECO:0007669"/>
    <property type="project" value="UniProtKB-SubCell"/>
</dbReference>
<dbReference type="GO" id="GO:0003924">
    <property type="term" value="F:GTPase activity"/>
    <property type="evidence" value="ECO:0007669"/>
    <property type="project" value="UniProtKB-UniRule"/>
</dbReference>
<feature type="domain" description="SRP54-type proteins GTP-binding" evidence="12">
    <location>
        <begin position="280"/>
        <end position="293"/>
    </location>
</feature>
<evidence type="ECO:0000256" key="11">
    <source>
        <dbReference type="HAMAP-Rule" id="MF_00920"/>
    </source>
</evidence>
<reference evidence="13 14" key="1">
    <citation type="submission" date="2020-06" db="EMBL/GenBank/DDBJ databases">
        <title>The endosymbiont of the kinetoplastid Bodo saltans is a Paracaedibacter-like alpha-proteobacterium possessing a putative toxin-antitoxin system.</title>
        <authorList>
            <person name="Midha S."/>
            <person name="Rigden D.J."/>
            <person name="Siozios S."/>
            <person name="Hurst G.D.D."/>
            <person name="Jackson A.P."/>
        </authorList>
    </citation>
    <scope>NUCLEOTIDE SEQUENCE [LARGE SCALE GENOMIC DNA]</scope>
    <source>
        <strain evidence="13">Lake Konstanz</strain>
    </source>
</reference>
<comment type="subunit">
    <text evidence="11">Part of the signal recognition particle protein translocation system, which is composed of SRP and FtsY. SRP is a ribonucleoprotein composed of Ffh and a 4.5S RNA molecule.</text>
</comment>
<dbReference type="PANTHER" id="PTHR43134:SF1">
    <property type="entry name" value="SIGNAL RECOGNITION PARTICLE RECEPTOR SUBUNIT ALPHA"/>
    <property type="match status" value="1"/>
</dbReference>
<keyword evidence="14" id="KW-1185">Reference proteome</keyword>
<dbReference type="Pfam" id="PF02881">
    <property type="entry name" value="SRP54_N"/>
    <property type="match status" value="1"/>
</dbReference>
<dbReference type="SMART" id="SM00962">
    <property type="entry name" value="SRP54"/>
    <property type="match status" value="1"/>
</dbReference>
<dbReference type="GO" id="GO:0005737">
    <property type="term" value="C:cytoplasm"/>
    <property type="evidence" value="ECO:0007669"/>
    <property type="project" value="UniProtKB-SubCell"/>
</dbReference>
<protein>
    <recommendedName>
        <fullName evidence="11">Signal recognition particle receptor FtsY</fullName>
        <shortName evidence="11">SRP receptor</shortName>
        <ecNumber evidence="11">3.6.5.4</ecNumber>
    </recommendedName>
</protein>
<organism evidence="13 14">
    <name type="scientific">Candidatus Bodocaedibacter vickermanii</name>
    <dbReference type="NCBI Taxonomy" id="2741701"/>
    <lineage>
        <taxon>Bacteria</taxon>
        <taxon>Pseudomonadati</taxon>
        <taxon>Pseudomonadota</taxon>
        <taxon>Alphaproteobacteria</taxon>
        <taxon>Holosporales</taxon>
        <taxon>Candidatus Paracaedibacteraceae</taxon>
        <taxon>Candidatus Bodocaedibacter</taxon>
    </lineage>
</organism>
<dbReference type="Gene3D" id="1.20.120.140">
    <property type="entry name" value="Signal recognition particle SRP54, nucleotide-binding domain"/>
    <property type="match status" value="1"/>
</dbReference>
<dbReference type="AlphaFoldDB" id="A0A7L9RT96"/>
<evidence type="ECO:0000256" key="7">
    <source>
        <dbReference type="ARBA" id="ARBA00023136"/>
    </source>
</evidence>
<keyword evidence="3 11" id="KW-0963">Cytoplasm</keyword>
<evidence type="ECO:0000256" key="10">
    <source>
        <dbReference type="ARBA" id="ARBA00053570"/>
    </source>
</evidence>
<evidence type="ECO:0000256" key="2">
    <source>
        <dbReference type="ARBA" id="ARBA00022475"/>
    </source>
</evidence>
<dbReference type="InterPro" id="IPR003593">
    <property type="entry name" value="AAA+_ATPase"/>
</dbReference>
<dbReference type="InterPro" id="IPR042101">
    <property type="entry name" value="SRP54_N_sf"/>
</dbReference>
<accession>A0A7L9RT96</accession>
<dbReference type="InterPro" id="IPR000897">
    <property type="entry name" value="SRP54_GTPase_dom"/>
</dbReference>
<dbReference type="InterPro" id="IPR027417">
    <property type="entry name" value="P-loop_NTPase"/>
</dbReference>
<keyword evidence="6 11" id="KW-0342">GTP-binding</keyword>
<dbReference type="PANTHER" id="PTHR43134">
    <property type="entry name" value="SIGNAL RECOGNITION PARTICLE RECEPTOR SUBUNIT ALPHA"/>
    <property type="match status" value="1"/>
</dbReference>
<dbReference type="EC" id="3.6.5.4" evidence="11"/>
<evidence type="ECO:0000256" key="4">
    <source>
        <dbReference type="ARBA" id="ARBA00022741"/>
    </source>
</evidence>
<dbReference type="RefSeq" id="WP_350332528.1">
    <property type="nucleotide sequence ID" value="NZ_CP054719.1"/>
</dbReference>
<feature type="binding site" evidence="11">
    <location>
        <begin position="195"/>
        <end position="199"/>
    </location>
    <ligand>
        <name>GTP</name>
        <dbReference type="ChEBI" id="CHEBI:37565"/>
    </ligand>
</feature>
<dbReference type="Proteomes" id="UP000594001">
    <property type="component" value="Chromosome"/>
</dbReference>
<keyword evidence="5 11" id="KW-0378">Hydrolase</keyword>
<evidence type="ECO:0000313" key="13">
    <source>
        <dbReference type="EMBL" id="QOL19786.1"/>
    </source>
</evidence>
<dbReference type="SUPFAM" id="SSF52540">
    <property type="entry name" value="P-loop containing nucleoside triphosphate hydrolases"/>
    <property type="match status" value="1"/>
</dbReference>
<dbReference type="FunFam" id="1.20.120.140:FF:000002">
    <property type="entry name" value="Signal recognition particle receptor FtsY"/>
    <property type="match status" value="1"/>
</dbReference>
<dbReference type="GO" id="GO:0005047">
    <property type="term" value="F:signal recognition particle binding"/>
    <property type="evidence" value="ECO:0007669"/>
    <property type="project" value="TreeGrafter"/>
</dbReference>
<proteinExistence type="inferred from homology"/>
<feature type="binding site" evidence="11">
    <location>
        <begin position="259"/>
        <end position="262"/>
    </location>
    <ligand>
        <name>GTP</name>
        <dbReference type="ChEBI" id="CHEBI:37565"/>
    </ligand>
</feature>
<evidence type="ECO:0000313" key="14">
    <source>
        <dbReference type="Proteomes" id="UP000594001"/>
    </source>
</evidence>
<evidence type="ECO:0000256" key="3">
    <source>
        <dbReference type="ARBA" id="ARBA00022490"/>
    </source>
</evidence>
<evidence type="ECO:0000256" key="8">
    <source>
        <dbReference type="ARBA" id="ARBA00023170"/>
    </source>
</evidence>
<dbReference type="PROSITE" id="PS00300">
    <property type="entry name" value="SRP54"/>
    <property type="match status" value="1"/>
</dbReference>
<evidence type="ECO:0000256" key="5">
    <source>
        <dbReference type="ARBA" id="ARBA00022801"/>
    </source>
</evidence>
<dbReference type="Gene3D" id="3.40.50.300">
    <property type="entry name" value="P-loop containing nucleotide triphosphate hydrolases"/>
    <property type="match status" value="1"/>
</dbReference>
<dbReference type="InterPro" id="IPR013822">
    <property type="entry name" value="Signal_recog_particl_SRP54_hlx"/>
</dbReference>
<dbReference type="GO" id="GO:0006614">
    <property type="term" value="P:SRP-dependent cotranslational protein targeting to membrane"/>
    <property type="evidence" value="ECO:0007669"/>
    <property type="project" value="InterPro"/>
</dbReference>
<evidence type="ECO:0000256" key="9">
    <source>
        <dbReference type="ARBA" id="ARBA00048027"/>
    </source>
</evidence>
<feature type="binding site" evidence="11">
    <location>
        <begin position="113"/>
        <end position="120"/>
    </location>
    <ligand>
        <name>GTP</name>
        <dbReference type="ChEBI" id="CHEBI:37565"/>
    </ligand>
</feature>
<sequence>MTDESKSKGWFSRLSDGLKKSTAKLTDGLTSIVTKRKLDDEMLQEIEDLLLSADVGYATSHRLVAALKKKRFQQDITVEEVKATLAEDLTAILKPLEHSLTFEDKPTVIFMVGVNGSGKTTTTGKLAAQWKAEGQNVRIVAADTFRAAAVEQLTVWADRANVPLEKGAANSDAAALVYSSYETSMSKNDDILIVDTAGRLHTKSTLMEELKKGVRVTQKLNEKAPHYTLLVLDANIGQNTIQQVKLFQEAVNVNGLIVTKLDGTAKAGIIIQLADAFKLPIHYLGIGESIEDLRAFNAEAFIENLLGLQSLVSR</sequence>
<dbReference type="NCBIfam" id="TIGR00064">
    <property type="entry name" value="ftsY"/>
    <property type="match status" value="1"/>
</dbReference>
<keyword evidence="7 11" id="KW-0472">Membrane</keyword>
<dbReference type="EMBL" id="CP054719">
    <property type="protein sequence ID" value="QOL19786.1"/>
    <property type="molecule type" value="Genomic_DNA"/>
</dbReference>
<evidence type="ECO:0000256" key="6">
    <source>
        <dbReference type="ARBA" id="ARBA00023134"/>
    </source>
</evidence>
<name>A0A7L9RT96_9PROT</name>
<comment type="function">
    <text evidence="10 11">Involved in targeting and insertion of nascent membrane proteins into the cytoplasmic membrane. Acts as a receptor for the complex formed by the signal recognition particle (SRP) and the ribosome-nascent chain (RNC). Interaction with SRP-RNC leads to the transfer of the RNC complex to the Sec translocase for insertion into the membrane, the hydrolysis of GTP by both Ffh and FtsY, and the dissociation of the SRP-FtsY complex into the individual components.</text>
</comment>
<dbReference type="InterPro" id="IPR004390">
    <property type="entry name" value="SR_rcpt_FtsY"/>
</dbReference>
<dbReference type="SMART" id="SM00382">
    <property type="entry name" value="AAA"/>
    <property type="match status" value="1"/>
</dbReference>
<dbReference type="SMART" id="SM00963">
    <property type="entry name" value="SRP54_N"/>
    <property type="match status" value="1"/>
</dbReference>
<comment type="catalytic activity">
    <reaction evidence="9 11">
        <text>GTP + H2O = GDP + phosphate + H(+)</text>
        <dbReference type="Rhea" id="RHEA:19669"/>
        <dbReference type="ChEBI" id="CHEBI:15377"/>
        <dbReference type="ChEBI" id="CHEBI:15378"/>
        <dbReference type="ChEBI" id="CHEBI:37565"/>
        <dbReference type="ChEBI" id="CHEBI:43474"/>
        <dbReference type="ChEBI" id="CHEBI:58189"/>
        <dbReference type="EC" id="3.6.5.4"/>
    </reaction>
</comment>
<comment type="subcellular location">
    <subcellularLocation>
        <location evidence="1">Cell inner membrane</location>
        <topology evidence="1">Peripheral membrane protein</topology>
        <orientation evidence="1">Cytoplasmic side</orientation>
    </subcellularLocation>
    <subcellularLocation>
        <location evidence="11">Cell membrane</location>
        <topology evidence="11">Peripheral membrane protein</topology>
        <orientation evidence="11">Cytoplasmic side</orientation>
    </subcellularLocation>
    <subcellularLocation>
        <location evidence="11">Cytoplasm</location>
    </subcellularLocation>
</comment>
<dbReference type="FunFam" id="3.40.50.300:FF:000053">
    <property type="entry name" value="Signal recognition particle receptor FtsY"/>
    <property type="match status" value="1"/>
</dbReference>
<dbReference type="SUPFAM" id="SSF47364">
    <property type="entry name" value="Domain of the SRP/SRP receptor G-proteins"/>
    <property type="match status" value="1"/>
</dbReference>
<comment type="similarity">
    <text evidence="11">Belongs to the GTP-binding SRP family. FtsY subfamily.</text>
</comment>
<dbReference type="GO" id="GO:0005525">
    <property type="term" value="F:GTP binding"/>
    <property type="evidence" value="ECO:0007669"/>
    <property type="project" value="UniProtKB-UniRule"/>
</dbReference>
<dbReference type="HAMAP" id="MF_00920">
    <property type="entry name" value="FtsY"/>
    <property type="match status" value="1"/>
</dbReference>
<keyword evidence="2 11" id="KW-1003">Cell membrane</keyword>
<dbReference type="KEGG" id="pbal:CPBP_00554"/>
<dbReference type="InterPro" id="IPR036225">
    <property type="entry name" value="SRP/SRP_N"/>
</dbReference>
<keyword evidence="8 11" id="KW-0675">Receptor</keyword>